<name>A0A1Y1IMV3_KLENI</name>
<dbReference type="EMBL" id="DF237473">
    <property type="protein sequence ID" value="GAQ89448.1"/>
    <property type="molecule type" value="Genomic_DNA"/>
</dbReference>
<gene>
    <name evidence="2" type="ORF">KFL_005240080</name>
</gene>
<sequence>MSNLAPNHSQLTGYSTGDRDDPFCALETSRQAFELAPSGPLCRELTWSPAGNTRGAPLKTWTYRQRGGVSTSSSAAIQRCAQPGCWDSNIGNTAKLHIQDLRCQFRATLSPLPY</sequence>
<organism evidence="2 3">
    <name type="scientific">Klebsormidium nitens</name>
    <name type="common">Green alga</name>
    <name type="synonym">Ulothrix nitens</name>
    <dbReference type="NCBI Taxonomy" id="105231"/>
    <lineage>
        <taxon>Eukaryota</taxon>
        <taxon>Viridiplantae</taxon>
        <taxon>Streptophyta</taxon>
        <taxon>Klebsormidiophyceae</taxon>
        <taxon>Klebsormidiales</taxon>
        <taxon>Klebsormidiaceae</taxon>
        <taxon>Klebsormidium</taxon>
    </lineage>
</organism>
<proteinExistence type="predicted"/>
<feature type="compositionally biased region" description="Polar residues" evidence="1">
    <location>
        <begin position="1"/>
        <end position="15"/>
    </location>
</feature>
<feature type="region of interest" description="Disordered" evidence="1">
    <location>
        <begin position="1"/>
        <end position="20"/>
    </location>
</feature>
<accession>A0A1Y1IMV3</accession>
<keyword evidence="3" id="KW-1185">Reference proteome</keyword>
<reference evidence="2 3" key="1">
    <citation type="journal article" date="2014" name="Nat. Commun.">
        <title>Klebsormidium flaccidum genome reveals primary factors for plant terrestrial adaptation.</title>
        <authorList>
            <person name="Hori K."/>
            <person name="Maruyama F."/>
            <person name="Fujisawa T."/>
            <person name="Togashi T."/>
            <person name="Yamamoto N."/>
            <person name="Seo M."/>
            <person name="Sato S."/>
            <person name="Yamada T."/>
            <person name="Mori H."/>
            <person name="Tajima N."/>
            <person name="Moriyama T."/>
            <person name="Ikeuchi M."/>
            <person name="Watanabe M."/>
            <person name="Wada H."/>
            <person name="Kobayashi K."/>
            <person name="Saito M."/>
            <person name="Masuda T."/>
            <person name="Sasaki-Sekimoto Y."/>
            <person name="Mashiguchi K."/>
            <person name="Awai K."/>
            <person name="Shimojima M."/>
            <person name="Masuda S."/>
            <person name="Iwai M."/>
            <person name="Nobusawa T."/>
            <person name="Narise T."/>
            <person name="Kondo S."/>
            <person name="Saito H."/>
            <person name="Sato R."/>
            <person name="Murakawa M."/>
            <person name="Ihara Y."/>
            <person name="Oshima-Yamada Y."/>
            <person name="Ohtaka K."/>
            <person name="Satoh M."/>
            <person name="Sonobe K."/>
            <person name="Ishii M."/>
            <person name="Ohtani R."/>
            <person name="Kanamori-Sato M."/>
            <person name="Honoki R."/>
            <person name="Miyazaki D."/>
            <person name="Mochizuki H."/>
            <person name="Umetsu J."/>
            <person name="Higashi K."/>
            <person name="Shibata D."/>
            <person name="Kamiya Y."/>
            <person name="Sato N."/>
            <person name="Nakamura Y."/>
            <person name="Tabata S."/>
            <person name="Ida S."/>
            <person name="Kurokawa K."/>
            <person name="Ohta H."/>
        </authorList>
    </citation>
    <scope>NUCLEOTIDE SEQUENCE [LARGE SCALE GENOMIC DNA]</scope>
    <source>
        <strain evidence="2 3">NIES-2285</strain>
    </source>
</reference>
<dbReference type="Proteomes" id="UP000054558">
    <property type="component" value="Unassembled WGS sequence"/>
</dbReference>
<evidence type="ECO:0000313" key="2">
    <source>
        <dbReference type="EMBL" id="GAQ89448.1"/>
    </source>
</evidence>
<protein>
    <submittedName>
        <fullName evidence="2">Uncharacterized protein</fullName>
    </submittedName>
</protein>
<evidence type="ECO:0000313" key="3">
    <source>
        <dbReference type="Proteomes" id="UP000054558"/>
    </source>
</evidence>
<dbReference type="AlphaFoldDB" id="A0A1Y1IMV3"/>
<evidence type="ECO:0000256" key="1">
    <source>
        <dbReference type="SAM" id="MobiDB-lite"/>
    </source>
</evidence>